<dbReference type="PANTHER" id="PTHR48472">
    <property type="entry name" value="TC1-LIKE TRANSPOSASE DDE DOMAIN-CONTAINING PROTEIN"/>
    <property type="match status" value="1"/>
</dbReference>
<organism evidence="1 2">
    <name type="scientific">Rhodocollybia butyracea</name>
    <dbReference type="NCBI Taxonomy" id="206335"/>
    <lineage>
        <taxon>Eukaryota</taxon>
        <taxon>Fungi</taxon>
        <taxon>Dikarya</taxon>
        <taxon>Basidiomycota</taxon>
        <taxon>Agaricomycotina</taxon>
        <taxon>Agaricomycetes</taxon>
        <taxon>Agaricomycetidae</taxon>
        <taxon>Agaricales</taxon>
        <taxon>Marasmiineae</taxon>
        <taxon>Omphalotaceae</taxon>
        <taxon>Rhodocollybia</taxon>
    </lineage>
</organism>
<dbReference type="PANTHER" id="PTHR48472:SF1">
    <property type="entry name" value="TC1-LIKE TRANSPOSASE DDE DOMAIN-CONTAINING PROTEIN"/>
    <property type="match status" value="1"/>
</dbReference>
<dbReference type="Proteomes" id="UP000772434">
    <property type="component" value="Unassembled WGS sequence"/>
</dbReference>
<sequence length="160" mass="18774">MVYHHISDDIKQCGLRLLEDGWDITAVVEALGVSAKSIDRWQDNYETKGHVMPRYPVQGRRRILTSSIMHETHELYKEDPSLYLDKITEWLAIFHDKPISLGALCNNLKDFGLNRKVMRWLARQRDEMLRTRWMDYVLTTFSANQMVFLDKSSKDGRTLA</sequence>
<keyword evidence="2" id="KW-1185">Reference proteome</keyword>
<accession>A0A9P5PMV6</accession>
<proteinExistence type="predicted"/>
<name>A0A9P5PMV6_9AGAR</name>
<dbReference type="Pfam" id="PF13384">
    <property type="entry name" value="HTH_23"/>
    <property type="match status" value="1"/>
</dbReference>
<dbReference type="AlphaFoldDB" id="A0A9P5PMV6"/>
<evidence type="ECO:0008006" key="3">
    <source>
        <dbReference type="Google" id="ProtNLM"/>
    </source>
</evidence>
<reference evidence="1" key="1">
    <citation type="submission" date="2020-11" db="EMBL/GenBank/DDBJ databases">
        <authorList>
            <consortium name="DOE Joint Genome Institute"/>
            <person name="Ahrendt S."/>
            <person name="Riley R."/>
            <person name="Andreopoulos W."/>
            <person name="Labutti K."/>
            <person name="Pangilinan J."/>
            <person name="Ruiz-Duenas F.J."/>
            <person name="Barrasa J.M."/>
            <person name="Sanchez-Garcia M."/>
            <person name="Camarero S."/>
            <person name="Miyauchi S."/>
            <person name="Serrano A."/>
            <person name="Linde D."/>
            <person name="Babiker R."/>
            <person name="Drula E."/>
            <person name="Ayuso-Fernandez I."/>
            <person name="Pacheco R."/>
            <person name="Padilla G."/>
            <person name="Ferreira P."/>
            <person name="Barriuso J."/>
            <person name="Kellner H."/>
            <person name="Castanera R."/>
            <person name="Alfaro M."/>
            <person name="Ramirez L."/>
            <person name="Pisabarro A.G."/>
            <person name="Kuo A."/>
            <person name="Tritt A."/>
            <person name="Lipzen A."/>
            <person name="He G."/>
            <person name="Yan M."/>
            <person name="Ng V."/>
            <person name="Cullen D."/>
            <person name="Martin F."/>
            <person name="Rosso M.-N."/>
            <person name="Henrissat B."/>
            <person name="Hibbett D."/>
            <person name="Martinez A.T."/>
            <person name="Grigoriev I.V."/>
        </authorList>
    </citation>
    <scope>NUCLEOTIDE SEQUENCE</scope>
    <source>
        <strain evidence="1">AH 40177</strain>
    </source>
</reference>
<protein>
    <recommendedName>
        <fullName evidence="3">Transposase</fullName>
    </recommendedName>
</protein>
<dbReference type="OrthoDB" id="3255572at2759"/>
<dbReference type="InterPro" id="IPR009057">
    <property type="entry name" value="Homeodomain-like_sf"/>
</dbReference>
<dbReference type="EMBL" id="JADNRY010000093">
    <property type="protein sequence ID" value="KAF9066037.1"/>
    <property type="molecule type" value="Genomic_DNA"/>
</dbReference>
<gene>
    <name evidence="1" type="ORF">BDP27DRAFT_1365899</name>
</gene>
<evidence type="ECO:0000313" key="2">
    <source>
        <dbReference type="Proteomes" id="UP000772434"/>
    </source>
</evidence>
<comment type="caution">
    <text evidence="1">The sequence shown here is derived from an EMBL/GenBank/DDBJ whole genome shotgun (WGS) entry which is preliminary data.</text>
</comment>
<evidence type="ECO:0000313" key="1">
    <source>
        <dbReference type="EMBL" id="KAF9066037.1"/>
    </source>
</evidence>
<dbReference type="SUPFAM" id="SSF46689">
    <property type="entry name" value="Homeodomain-like"/>
    <property type="match status" value="1"/>
</dbReference>